<dbReference type="EMBL" id="MGJV01000008">
    <property type="protein sequence ID" value="OGN15533.1"/>
    <property type="molecule type" value="Genomic_DNA"/>
</dbReference>
<organism evidence="1 2">
    <name type="scientific">Candidatus Yanofskybacteria bacterium RIFCSPHIGHO2_02_FULL_43_22</name>
    <dbReference type="NCBI Taxonomy" id="1802681"/>
    <lineage>
        <taxon>Bacteria</taxon>
        <taxon>Candidatus Yanofskyibacteriota</taxon>
    </lineage>
</organism>
<dbReference type="Proteomes" id="UP000176581">
    <property type="component" value="Unassembled WGS sequence"/>
</dbReference>
<proteinExistence type="predicted"/>
<dbReference type="AlphaFoldDB" id="A0A1F8FQY4"/>
<comment type="caution">
    <text evidence="1">The sequence shown here is derived from an EMBL/GenBank/DDBJ whole genome shotgun (WGS) entry which is preliminary data.</text>
</comment>
<name>A0A1F8FQY4_9BACT</name>
<gene>
    <name evidence="1" type="ORF">A3J47_00190</name>
</gene>
<evidence type="ECO:0008006" key="3">
    <source>
        <dbReference type="Google" id="ProtNLM"/>
    </source>
</evidence>
<sequence>MTQDTEQKILSIIEKLLEEYEMCPDGTRELEMPFYSLKQHCGLEYHQVINVLKKLQHEGIIEGFEHYSDYI</sequence>
<evidence type="ECO:0000313" key="2">
    <source>
        <dbReference type="Proteomes" id="UP000176581"/>
    </source>
</evidence>
<accession>A0A1F8FQY4</accession>
<evidence type="ECO:0000313" key="1">
    <source>
        <dbReference type="EMBL" id="OGN15533.1"/>
    </source>
</evidence>
<reference evidence="1 2" key="1">
    <citation type="journal article" date="2016" name="Nat. Commun.">
        <title>Thousands of microbial genomes shed light on interconnected biogeochemical processes in an aquifer system.</title>
        <authorList>
            <person name="Anantharaman K."/>
            <person name="Brown C.T."/>
            <person name="Hug L.A."/>
            <person name="Sharon I."/>
            <person name="Castelle C.J."/>
            <person name="Probst A.J."/>
            <person name="Thomas B.C."/>
            <person name="Singh A."/>
            <person name="Wilkins M.J."/>
            <person name="Karaoz U."/>
            <person name="Brodie E.L."/>
            <person name="Williams K.H."/>
            <person name="Hubbard S.S."/>
            <person name="Banfield J.F."/>
        </authorList>
    </citation>
    <scope>NUCLEOTIDE SEQUENCE [LARGE SCALE GENOMIC DNA]</scope>
</reference>
<protein>
    <recommendedName>
        <fullName evidence="3">Replication protein A C-terminal domain-containing protein</fullName>
    </recommendedName>
</protein>